<dbReference type="Pfam" id="PF02836">
    <property type="entry name" value="Glyco_hydro_2_C"/>
    <property type="match status" value="1"/>
</dbReference>
<organism evidence="9 10">
    <name type="scientific">Persicirhabdus sediminis</name>
    <dbReference type="NCBI Taxonomy" id="454144"/>
    <lineage>
        <taxon>Bacteria</taxon>
        <taxon>Pseudomonadati</taxon>
        <taxon>Verrucomicrobiota</taxon>
        <taxon>Verrucomicrobiia</taxon>
        <taxon>Verrucomicrobiales</taxon>
        <taxon>Verrucomicrobiaceae</taxon>
        <taxon>Persicirhabdus</taxon>
    </lineage>
</organism>
<gene>
    <name evidence="9" type="ORF">JIN82_04040</name>
</gene>
<keyword evidence="10" id="KW-1185">Reference proteome</keyword>
<dbReference type="AlphaFoldDB" id="A0A8J7MC65"/>
<dbReference type="PANTHER" id="PTHR42732:SF1">
    <property type="entry name" value="BETA-MANNOSIDASE"/>
    <property type="match status" value="1"/>
</dbReference>
<dbReference type="SUPFAM" id="SSF49303">
    <property type="entry name" value="beta-Galactosidase/glucuronidase domain"/>
    <property type="match status" value="1"/>
</dbReference>
<dbReference type="Gene3D" id="2.60.40.10">
    <property type="entry name" value="Immunoglobulins"/>
    <property type="match status" value="3"/>
</dbReference>
<feature type="domain" description="Glycoside hydrolase family 2" evidence="8">
    <location>
        <begin position="744"/>
        <end position="847"/>
    </location>
</feature>
<keyword evidence="3" id="KW-0326">Glycosidase</keyword>
<feature type="domain" description="Glycoside hydrolase family 2 immunoglobulin-like beta-sandwich" evidence="4">
    <location>
        <begin position="215"/>
        <end position="318"/>
    </location>
</feature>
<dbReference type="GO" id="GO:0004553">
    <property type="term" value="F:hydrolase activity, hydrolyzing O-glycosyl compounds"/>
    <property type="evidence" value="ECO:0007669"/>
    <property type="project" value="InterPro"/>
</dbReference>
<dbReference type="NCBIfam" id="NF041463">
    <property type="entry name" value="GalB"/>
    <property type="match status" value="1"/>
</dbReference>
<dbReference type="SUPFAM" id="SSF51445">
    <property type="entry name" value="(Trans)glycosidases"/>
    <property type="match status" value="1"/>
</dbReference>
<dbReference type="InterPro" id="IPR013783">
    <property type="entry name" value="Ig-like_fold"/>
</dbReference>
<dbReference type="SUPFAM" id="SSF49785">
    <property type="entry name" value="Galactose-binding domain-like"/>
    <property type="match status" value="1"/>
</dbReference>
<protein>
    <submittedName>
        <fullName evidence="9">DUF4982 domain-containing protein</fullName>
    </submittedName>
</protein>
<dbReference type="InterPro" id="IPR006102">
    <property type="entry name" value="Ig-like_GH2"/>
</dbReference>
<dbReference type="RefSeq" id="WP_200310360.1">
    <property type="nucleotide sequence ID" value="NZ_JAENIM010000021.1"/>
</dbReference>
<accession>A0A8J7MC65</accession>
<dbReference type="Pfam" id="PF02837">
    <property type="entry name" value="Glyco_hydro_2_N"/>
    <property type="match status" value="1"/>
</dbReference>
<dbReference type="EMBL" id="JAENIM010000021">
    <property type="protein sequence ID" value="MBK1790326.1"/>
    <property type="molecule type" value="Genomic_DNA"/>
</dbReference>
<feature type="domain" description="Glycosyl hydrolases family 2 sugar binding" evidence="6">
    <location>
        <begin position="108"/>
        <end position="202"/>
    </location>
</feature>
<proteinExistence type="inferred from homology"/>
<feature type="domain" description="Glycoside hydrolase family 2 catalytic" evidence="5">
    <location>
        <begin position="326"/>
        <end position="477"/>
    </location>
</feature>
<evidence type="ECO:0000313" key="10">
    <source>
        <dbReference type="Proteomes" id="UP000624703"/>
    </source>
</evidence>
<evidence type="ECO:0000256" key="2">
    <source>
        <dbReference type="ARBA" id="ARBA00022801"/>
    </source>
</evidence>
<dbReference type="InterPro" id="IPR006104">
    <property type="entry name" value="Glyco_hydro_2_N"/>
</dbReference>
<dbReference type="InterPro" id="IPR051913">
    <property type="entry name" value="GH2_Domain-Containing"/>
</dbReference>
<feature type="domain" description="DUF4982" evidence="7">
    <location>
        <begin position="672"/>
        <end position="730"/>
    </location>
</feature>
<dbReference type="Pfam" id="PF18565">
    <property type="entry name" value="Glyco_hydro2_C5"/>
    <property type="match status" value="1"/>
</dbReference>
<dbReference type="PRINTS" id="PR00132">
    <property type="entry name" value="GLHYDRLASE2"/>
</dbReference>
<dbReference type="InterPro" id="IPR048229">
    <property type="entry name" value="GalB-like"/>
</dbReference>
<dbReference type="InterPro" id="IPR036156">
    <property type="entry name" value="Beta-gal/glucu_dom_sf"/>
</dbReference>
<name>A0A8J7MC65_9BACT</name>
<comment type="similarity">
    <text evidence="1">Belongs to the glycosyl hydrolase 2 family.</text>
</comment>
<reference evidence="9" key="1">
    <citation type="submission" date="2021-01" db="EMBL/GenBank/DDBJ databases">
        <title>Modified the classification status of verrucomicrobia.</title>
        <authorList>
            <person name="Feng X."/>
        </authorList>
    </citation>
    <scope>NUCLEOTIDE SEQUENCE</scope>
    <source>
        <strain evidence="9">_KCTC 22039</strain>
    </source>
</reference>
<evidence type="ECO:0000259" key="4">
    <source>
        <dbReference type="Pfam" id="PF00703"/>
    </source>
</evidence>
<dbReference type="Gene3D" id="3.20.20.80">
    <property type="entry name" value="Glycosidases"/>
    <property type="match status" value="1"/>
</dbReference>
<dbReference type="Pfam" id="PF16355">
    <property type="entry name" value="DUF4982"/>
    <property type="match status" value="1"/>
</dbReference>
<dbReference type="Proteomes" id="UP000624703">
    <property type="component" value="Unassembled WGS sequence"/>
</dbReference>
<keyword evidence="2" id="KW-0378">Hydrolase</keyword>
<evidence type="ECO:0000259" key="5">
    <source>
        <dbReference type="Pfam" id="PF02836"/>
    </source>
</evidence>
<dbReference type="InterPro" id="IPR006103">
    <property type="entry name" value="Glyco_hydro_2_cat"/>
</dbReference>
<dbReference type="GO" id="GO:0005975">
    <property type="term" value="P:carbohydrate metabolic process"/>
    <property type="evidence" value="ECO:0007669"/>
    <property type="project" value="InterPro"/>
</dbReference>
<dbReference type="InterPro" id="IPR017853">
    <property type="entry name" value="GH"/>
</dbReference>
<dbReference type="Pfam" id="PF00703">
    <property type="entry name" value="Glyco_hydro_2"/>
    <property type="match status" value="1"/>
</dbReference>
<dbReference type="InterPro" id="IPR040605">
    <property type="entry name" value="Glyco_hydro2_dom5"/>
</dbReference>
<sequence>MNNTLAIEKIAHIGRTNWPGIITAIAILIISLASQLQATPLRTESNFDDGWSFARFGKMPGGEVLAEPKGIEKNEFNTNDWRAVKIPHDWAIEGPFDAKLANETGKLPYAGIGWYKKDFTMPAEAKDQRHFIHFDGAMSHAQVYVNGSKVGEWVFGYNAFRFEMTDQLNYGGSNTVAVRLDNPDQSSRWYPGAGIYRHITLISTQPVHLTQWSTFIRNKEVNQNEATMQLSSQVVNQSETSANTSLEYQVLFDGKVVQDGKLASQSIAAGKSASFETQIQLAKPQLWSPEKPSLYQLRVTVKSADVAVDQKDFTFGVRDAKFTVKDGFHLNGQRVQLNGVCMHHDLGPLGAATNRAAIARQIRLLKEMGSNAIRFSHNPPSKDYLELCDEMGMLAIDESFDCWRKGKKRNDYGKHFDEWHERDIRAWVRRDRNHPCIIAWSTGNEILEFKTGGEGIEISNRLTEIVRSEDDTRPVTNGVSRWQAVENGMGATLEVFGINYHHVKYDIGLKAFPDTPFYASETSSTFSSRGVYTFPPNVKNKKAGLTKDFHVSSYDYSAPHWGAPVDQVFLRLDKYPSFAGEFVWTGFDYIGEPTPFNKDPTNALNFDTEKEKDAYREFMKQSGGAPSRSSYFGIIDLCGFPKDRFYLYRSRWMPNEPTLHILPHWTWPDRVGKETPIHVYTNADEVELFVNGESKGRQKRQPSSYRLVWNDVAYQPGEVYAIAYKDGQEWQRCTVKTASDASKIELSSDRKSIAADGYDLAFITVSIKDKSGITVPRSMNEVNFSIEGDGEIVAVGNGDQTSHEPFQASKRKAFNGLCLAIVRINKGATKPITLKATSSGLQAAEITISPSK</sequence>
<evidence type="ECO:0000256" key="3">
    <source>
        <dbReference type="ARBA" id="ARBA00023295"/>
    </source>
</evidence>
<dbReference type="Gene3D" id="2.60.120.260">
    <property type="entry name" value="Galactose-binding domain-like"/>
    <property type="match status" value="1"/>
</dbReference>
<evidence type="ECO:0000313" key="9">
    <source>
        <dbReference type="EMBL" id="MBK1790326.1"/>
    </source>
</evidence>
<evidence type="ECO:0000259" key="7">
    <source>
        <dbReference type="Pfam" id="PF16355"/>
    </source>
</evidence>
<dbReference type="InterPro" id="IPR008979">
    <property type="entry name" value="Galactose-bd-like_sf"/>
</dbReference>
<dbReference type="PANTHER" id="PTHR42732">
    <property type="entry name" value="BETA-GALACTOSIDASE"/>
    <property type="match status" value="1"/>
</dbReference>
<dbReference type="InterPro" id="IPR032311">
    <property type="entry name" value="DUF4982"/>
</dbReference>
<evidence type="ECO:0000259" key="6">
    <source>
        <dbReference type="Pfam" id="PF02837"/>
    </source>
</evidence>
<dbReference type="InterPro" id="IPR006101">
    <property type="entry name" value="Glyco_hydro_2"/>
</dbReference>
<comment type="caution">
    <text evidence="9">The sequence shown here is derived from an EMBL/GenBank/DDBJ whole genome shotgun (WGS) entry which is preliminary data.</text>
</comment>
<evidence type="ECO:0000259" key="8">
    <source>
        <dbReference type="Pfam" id="PF18565"/>
    </source>
</evidence>
<evidence type="ECO:0000256" key="1">
    <source>
        <dbReference type="ARBA" id="ARBA00007401"/>
    </source>
</evidence>